<gene>
    <name evidence="13" type="ORF">GCM10010136_06220</name>
</gene>
<proteinExistence type="inferred from homology"/>
<keyword evidence="6" id="KW-0378">Hydrolase</keyword>
<evidence type="ECO:0000256" key="1">
    <source>
        <dbReference type="ARBA" id="ARBA00001947"/>
    </source>
</evidence>
<dbReference type="GO" id="GO:0071555">
    <property type="term" value="P:cell wall organization"/>
    <property type="evidence" value="ECO:0007669"/>
    <property type="project" value="UniProtKB-KW"/>
</dbReference>
<name>A0A8J3DMN2_9HYPH</name>
<organism evidence="13 14">
    <name type="scientific">Limoniibacter endophyticus</name>
    <dbReference type="NCBI Taxonomy" id="1565040"/>
    <lineage>
        <taxon>Bacteria</taxon>
        <taxon>Pseudomonadati</taxon>
        <taxon>Pseudomonadota</taxon>
        <taxon>Alphaproteobacteria</taxon>
        <taxon>Hyphomicrobiales</taxon>
        <taxon>Bartonellaceae</taxon>
        <taxon>Limoniibacter</taxon>
    </lineage>
</organism>
<reference evidence="13" key="2">
    <citation type="submission" date="2020-09" db="EMBL/GenBank/DDBJ databases">
        <authorList>
            <person name="Sun Q."/>
            <person name="Kim S."/>
        </authorList>
    </citation>
    <scope>NUCLEOTIDE SEQUENCE</scope>
    <source>
        <strain evidence="13">KCTC 42097</strain>
    </source>
</reference>
<dbReference type="PANTHER" id="PTHR37425:SF1">
    <property type="entry name" value="OUTER MEMBRANE PROTEIN"/>
    <property type="match status" value="1"/>
</dbReference>
<sequence length="585" mass="61930">MLAAGALFFMISASHAETRSLKLYFIHTKEKAEIVYKRNGRVDPAGMRQINRFLRDWRQNENANMDPRVLDIIWNVYREVGARDYIHIVSAYRSPKTNAMLRSRSSGVAKKSQHMLGHAIDFFIPGVPLKKLRDAGLKYGGGGVGYYPRSGSPFVHMDIGNVRHWPRMSRSELVAVFPKGGTLHVPSDGKPLPGYDVAMANYKKYQNSGTMMASASSSSGRGRGLLASLFGSGGEEEEDMAETAVAAAAPSRARSAPAPSAPVPAEEVATTVPNVAPTPLARPQMPGVPAATPAPVAVPPADIPGNQPAPVAEQPALVASLPAAGPMPLAAPRAALAAVNDEQQEAGGGMLAFAGDNARIPLPSPRPELARPSPEGGTARDEISQLLAMAQTEVDDAPVPAQRPAPALTVQAPRSDEKAEKGDSVVLAALSRDVVGASPAPKNEPLQPAKMLAGVPSREAPPTLPESTPQQVAALREEPRLIAKPASARPAIRSTAKGARPVAGESRHAAKPIVVPADGSDARWVLEGKHDEMVSQPPADARRAREIVRTAPKQVYTAGFQAPKDIDTARFSGKAVNFMSVARFQ</sequence>
<protein>
    <recommendedName>
        <fullName evidence="11">Murein endopeptidase K</fullName>
    </recommendedName>
</protein>
<dbReference type="InterPro" id="IPR009045">
    <property type="entry name" value="Zn_M74/Hedgehog-like"/>
</dbReference>
<dbReference type="GO" id="GO:0008237">
    <property type="term" value="F:metallopeptidase activity"/>
    <property type="evidence" value="ECO:0007669"/>
    <property type="project" value="UniProtKB-KW"/>
</dbReference>
<comment type="similarity">
    <text evidence="10">Belongs to the peptidase M15 family.</text>
</comment>
<evidence type="ECO:0000256" key="12">
    <source>
        <dbReference type="SAM" id="MobiDB-lite"/>
    </source>
</evidence>
<dbReference type="GO" id="GO:0046872">
    <property type="term" value="F:metal ion binding"/>
    <property type="evidence" value="ECO:0007669"/>
    <property type="project" value="UniProtKB-KW"/>
</dbReference>
<evidence type="ECO:0000256" key="9">
    <source>
        <dbReference type="ARBA" id="ARBA00023316"/>
    </source>
</evidence>
<evidence type="ECO:0000256" key="7">
    <source>
        <dbReference type="ARBA" id="ARBA00022833"/>
    </source>
</evidence>
<dbReference type="PANTHER" id="PTHR37425">
    <property type="match status" value="1"/>
</dbReference>
<accession>A0A8J3DMN2</accession>
<keyword evidence="7" id="KW-0862">Zinc</keyword>
<comment type="caution">
    <text evidence="13">The sequence shown here is derived from an EMBL/GenBank/DDBJ whole genome shotgun (WGS) entry which is preliminary data.</text>
</comment>
<feature type="region of interest" description="Disordered" evidence="12">
    <location>
        <begin position="487"/>
        <end position="508"/>
    </location>
</feature>
<dbReference type="GO" id="GO:0006508">
    <property type="term" value="P:proteolysis"/>
    <property type="evidence" value="ECO:0007669"/>
    <property type="project" value="UniProtKB-KW"/>
</dbReference>
<reference evidence="13" key="1">
    <citation type="journal article" date="2014" name="Int. J. Syst. Evol. Microbiol.">
        <title>Complete genome sequence of Corynebacterium casei LMG S-19264T (=DSM 44701T), isolated from a smear-ripened cheese.</title>
        <authorList>
            <consortium name="US DOE Joint Genome Institute (JGI-PGF)"/>
            <person name="Walter F."/>
            <person name="Albersmeier A."/>
            <person name="Kalinowski J."/>
            <person name="Ruckert C."/>
        </authorList>
    </citation>
    <scope>NUCLEOTIDE SEQUENCE</scope>
    <source>
        <strain evidence="13">KCTC 42097</strain>
    </source>
</reference>
<dbReference type="CDD" id="cd14844">
    <property type="entry name" value="Zn-DD-carboxypeptidase_like"/>
    <property type="match status" value="1"/>
</dbReference>
<evidence type="ECO:0000256" key="11">
    <source>
        <dbReference type="ARBA" id="ARBA00093666"/>
    </source>
</evidence>
<keyword evidence="3" id="KW-0645">Protease</keyword>
<keyword evidence="14" id="KW-1185">Reference proteome</keyword>
<evidence type="ECO:0000256" key="6">
    <source>
        <dbReference type="ARBA" id="ARBA00022801"/>
    </source>
</evidence>
<evidence type="ECO:0000256" key="3">
    <source>
        <dbReference type="ARBA" id="ARBA00022670"/>
    </source>
</evidence>
<evidence type="ECO:0000313" key="13">
    <source>
        <dbReference type="EMBL" id="GHC64333.1"/>
    </source>
</evidence>
<evidence type="ECO:0000313" key="14">
    <source>
        <dbReference type="Proteomes" id="UP000641137"/>
    </source>
</evidence>
<keyword evidence="9" id="KW-0961">Cell wall biogenesis/degradation</keyword>
<evidence type="ECO:0000256" key="4">
    <source>
        <dbReference type="ARBA" id="ARBA00022723"/>
    </source>
</evidence>
<keyword evidence="5" id="KW-0732">Signal</keyword>
<evidence type="ECO:0000256" key="10">
    <source>
        <dbReference type="ARBA" id="ARBA00093448"/>
    </source>
</evidence>
<dbReference type="Pfam" id="PF05951">
    <property type="entry name" value="Peptidase_M15_2"/>
    <property type="match status" value="1"/>
</dbReference>
<evidence type="ECO:0000256" key="2">
    <source>
        <dbReference type="ARBA" id="ARBA00004776"/>
    </source>
</evidence>
<keyword evidence="8" id="KW-0482">Metalloprotease</keyword>
<comment type="pathway">
    <text evidence="2">Cell wall biogenesis; cell wall polysaccharide biosynthesis.</text>
</comment>
<dbReference type="Proteomes" id="UP000641137">
    <property type="component" value="Unassembled WGS sequence"/>
</dbReference>
<dbReference type="EMBL" id="BMZO01000002">
    <property type="protein sequence ID" value="GHC64333.1"/>
    <property type="molecule type" value="Genomic_DNA"/>
</dbReference>
<dbReference type="AlphaFoldDB" id="A0A8J3DMN2"/>
<evidence type="ECO:0000256" key="8">
    <source>
        <dbReference type="ARBA" id="ARBA00023049"/>
    </source>
</evidence>
<comment type="cofactor">
    <cofactor evidence="1">
        <name>Zn(2+)</name>
        <dbReference type="ChEBI" id="CHEBI:29105"/>
    </cofactor>
</comment>
<dbReference type="SUPFAM" id="SSF55166">
    <property type="entry name" value="Hedgehog/DD-peptidase"/>
    <property type="match status" value="1"/>
</dbReference>
<keyword evidence="4" id="KW-0479">Metal-binding</keyword>
<dbReference type="InterPro" id="IPR010275">
    <property type="entry name" value="MepK"/>
</dbReference>
<dbReference type="Gene3D" id="3.30.1380.10">
    <property type="match status" value="1"/>
</dbReference>
<feature type="region of interest" description="Disordered" evidence="12">
    <location>
        <begin position="356"/>
        <end position="423"/>
    </location>
</feature>
<evidence type="ECO:0000256" key="5">
    <source>
        <dbReference type="ARBA" id="ARBA00022729"/>
    </source>
</evidence>
<feature type="compositionally biased region" description="Basic and acidic residues" evidence="12">
    <location>
        <begin position="414"/>
        <end position="423"/>
    </location>
</feature>